<evidence type="ECO:0000313" key="2">
    <source>
        <dbReference type="EMBL" id="SNZ01175.1"/>
    </source>
</evidence>
<dbReference type="Proteomes" id="UP000219048">
    <property type="component" value="Unassembled WGS sequence"/>
</dbReference>
<feature type="transmembrane region" description="Helical" evidence="1">
    <location>
        <begin position="166"/>
        <end position="186"/>
    </location>
</feature>
<feature type="transmembrane region" description="Helical" evidence="1">
    <location>
        <begin position="78"/>
        <end position="98"/>
    </location>
</feature>
<keyword evidence="1" id="KW-1133">Transmembrane helix</keyword>
<feature type="transmembrane region" description="Helical" evidence="1">
    <location>
        <begin position="104"/>
        <end position="124"/>
    </location>
</feature>
<dbReference type="Gene3D" id="1.10.357.140">
    <property type="entry name" value="UbiA prenyltransferase"/>
    <property type="match status" value="1"/>
</dbReference>
<accession>A0A285MVF5</accession>
<feature type="transmembrane region" description="Helical" evidence="1">
    <location>
        <begin position="257"/>
        <end position="276"/>
    </location>
</feature>
<evidence type="ECO:0000256" key="1">
    <source>
        <dbReference type="SAM" id="Phobius"/>
    </source>
</evidence>
<feature type="transmembrane region" description="Helical" evidence="1">
    <location>
        <begin position="12"/>
        <end position="34"/>
    </location>
</feature>
<feature type="transmembrane region" description="Helical" evidence="1">
    <location>
        <begin position="136"/>
        <end position="154"/>
    </location>
</feature>
<feature type="transmembrane region" description="Helical" evidence="1">
    <location>
        <begin position="207"/>
        <end position="225"/>
    </location>
</feature>
<organism evidence="2 3">
    <name type="scientific">Flagellimonas pacifica</name>
    <dbReference type="NCBI Taxonomy" id="1247520"/>
    <lineage>
        <taxon>Bacteria</taxon>
        <taxon>Pseudomonadati</taxon>
        <taxon>Bacteroidota</taxon>
        <taxon>Flavobacteriia</taxon>
        <taxon>Flavobacteriales</taxon>
        <taxon>Flavobacteriaceae</taxon>
        <taxon>Flagellimonas</taxon>
    </lineage>
</organism>
<evidence type="ECO:0008006" key="4">
    <source>
        <dbReference type="Google" id="ProtNLM"/>
    </source>
</evidence>
<keyword evidence="1" id="KW-0812">Transmembrane</keyword>
<dbReference type="EMBL" id="OBEH01000004">
    <property type="protein sequence ID" value="SNZ01175.1"/>
    <property type="molecule type" value="Genomic_DNA"/>
</dbReference>
<keyword evidence="1" id="KW-0472">Membrane</keyword>
<gene>
    <name evidence="2" type="ORF">SAMN06265377_3008</name>
</gene>
<name>A0A285MVF5_9FLAO</name>
<sequence length="277" mass="31298">MPTLLFKLILTYISHLNIVIATSAGLLAAGIANIFNLDQYLSYGQFAFFSTLCVYNLQRVVKVNLETKTPWLSWVGQHRTLIILISIVSGLLGGYFFVLLLNEITPIVMMLMVGATTISFYYVVRIGSKNLRELPHLKIHLIALTWTIIIVVFPMLNENIHNWETFIIFIPAHYLYFAAVAIPFDIRDLKYDLPSQRTIPQVIGIPKAKIISILLLILVLISLGVVSSYSISTPLFVLAIIVQMLLILYSTEKRKDFYYSILIDGAIALLGVSYLIR</sequence>
<dbReference type="AlphaFoldDB" id="A0A285MVF5"/>
<feature type="transmembrane region" description="Helical" evidence="1">
    <location>
        <begin position="231"/>
        <end position="250"/>
    </location>
</feature>
<feature type="transmembrane region" description="Helical" evidence="1">
    <location>
        <begin position="40"/>
        <end position="57"/>
    </location>
</feature>
<reference evidence="3" key="1">
    <citation type="submission" date="2017-09" db="EMBL/GenBank/DDBJ databases">
        <authorList>
            <person name="Varghese N."/>
            <person name="Submissions S."/>
        </authorList>
    </citation>
    <scope>NUCLEOTIDE SEQUENCE [LARGE SCALE GENOMIC DNA]</scope>
    <source>
        <strain evidence="3">DSM 25885</strain>
    </source>
</reference>
<evidence type="ECO:0000313" key="3">
    <source>
        <dbReference type="Proteomes" id="UP000219048"/>
    </source>
</evidence>
<protein>
    <recommendedName>
        <fullName evidence="4">Prenyltransferase</fullName>
    </recommendedName>
</protein>
<keyword evidence="3" id="KW-1185">Reference proteome</keyword>
<dbReference type="InterPro" id="IPR044878">
    <property type="entry name" value="UbiA_sf"/>
</dbReference>
<proteinExistence type="predicted"/>
<dbReference type="RefSeq" id="WP_097046608.1">
    <property type="nucleotide sequence ID" value="NZ_OBEH01000004.1"/>
</dbReference>